<dbReference type="AlphaFoldDB" id="A0A9P4MDS2"/>
<dbReference type="OrthoDB" id="3222at2759"/>
<proteinExistence type="inferred from homology"/>
<name>A0A9P4MDS2_9PEZI</name>
<protein>
    <submittedName>
        <fullName evidence="9">Aquaporin-like protein</fullName>
    </submittedName>
</protein>
<accession>A0A9P4MDS2</accession>
<evidence type="ECO:0000256" key="4">
    <source>
        <dbReference type="ARBA" id="ARBA00022737"/>
    </source>
</evidence>
<evidence type="ECO:0000313" key="9">
    <source>
        <dbReference type="EMBL" id="KAF2149172.1"/>
    </source>
</evidence>
<dbReference type="PANTHER" id="PTHR45665:SF9">
    <property type="entry name" value="AQUAPORIN-8"/>
    <property type="match status" value="1"/>
</dbReference>
<organism evidence="9 10">
    <name type="scientific">Myriangium duriaei CBS 260.36</name>
    <dbReference type="NCBI Taxonomy" id="1168546"/>
    <lineage>
        <taxon>Eukaryota</taxon>
        <taxon>Fungi</taxon>
        <taxon>Dikarya</taxon>
        <taxon>Ascomycota</taxon>
        <taxon>Pezizomycotina</taxon>
        <taxon>Dothideomycetes</taxon>
        <taxon>Dothideomycetidae</taxon>
        <taxon>Myriangiales</taxon>
        <taxon>Myriangiaceae</taxon>
        <taxon>Myriangium</taxon>
    </lineage>
</organism>
<comment type="subcellular location">
    <subcellularLocation>
        <location evidence="1">Endomembrane system</location>
        <topology evidence="1">Multi-pass membrane protein</topology>
    </subcellularLocation>
</comment>
<dbReference type="PROSITE" id="PS00221">
    <property type="entry name" value="MIP"/>
    <property type="match status" value="1"/>
</dbReference>
<comment type="similarity">
    <text evidence="7">Belongs to the MIP/aquaporin (TC 1.A.8) family.</text>
</comment>
<dbReference type="PRINTS" id="PR00783">
    <property type="entry name" value="MINTRINSICP"/>
</dbReference>
<keyword evidence="2 7" id="KW-0813">Transport</keyword>
<evidence type="ECO:0000256" key="1">
    <source>
        <dbReference type="ARBA" id="ARBA00004127"/>
    </source>
</evidence>
<dbReference type="InterPro" id="IPR000425">
    <property type="entry name" value="MIP"/>
</dbReference>
<dbReference type="Proteomes" id="UP000799439">
    <property type="component" value="Unassembled WGS sequence"/>
</dbReference>
<evidence type="ECO:0000256" key="3">
    <source>
        <dbReference type="ARBA" id="ARBA00022692"/>
    </source>
</evidence>
<dbReference type="Gene3D" id="1.20.1080.10">
    <property type="entry name" value="Glycerol uptake facilitator protein"/>
    <property type="match status" value="1"/>
</dbReference>
<evidence type="ECO:0000256" key="7">
    <source>
        <dbReference type="RuleBase" id="RU000477"/>
    </source>
</evidence>
<dbReference type="InterPro" id="IPR034294">
    <property type="entry name" value="Aquaporin_transptr"/>
</dbReference>
<dbReference type="Pfam" id="PF00230">
    <property type="entry name" value="MIP"/>
    <property type="match status" value="1"/>
</dbReference>
<keyword evidence="10" id="KW-1185">Reference proteome</keyword>
<dbReference type="SUPFAM" id="SSF81338">
    <property type="entry name" value="Aquaporin-like"/>
    <property type="match status" value="1"/>
</dbReference>
<dbReference type="GO" id="GO:0005737">
    <property type="term" value="C:cytoplasm"/>
    <property type="evidence" value="ECO:0007669"/>
    <property type="project" value="UniProtKB-ARBA"/>
</dbReference>
<comment type="caution">
    <text evidence="9">The sequence shown here is derived from an EMBL/GenBank/DDBJ whole genome shotgun (WGS) entry which is preliminary data.</text>
</comment>
<dbReference type="GO" id="GO:0012505">
    <property type="term" value="C:endomembrane system"/>
    <property type="evidence" value="ECO:0007669"/>
    <property type="project" value="UniProtKB-SubCell"/>
</dbReference>
<evidence type="ECO:0000313" key="10">
    <source>
        <dbReference type="Proteomes" id="UP000799439"/>
    </source>
</evidence>
<feature type="transmembrane region" description="Helical" evidence="8">
    <location>
        <begin position="81"/>
        <end position="103"/>
    </location>
</feature>
<reference evidence="9" key="1">
    <citation type="journal article" date="2020" name="Stud. Mycol.">
        <title>101 Dothideomycetes genomes: a test case for predicting lifestyles and emergence of pathogens.</title>
        <authorList>
            <person name="Haridas S."/>
            <person name="Albert R."/>
            <person name="Binder M."/>
            <person name="Bloem J."/>
            <person name="Labutti K."/>
            <person name="Salamov A."/>
            <person name="Andreopoulos B."/>
            <person name="Baker S."/>
            <person name="Barry K."/>
            <person name="Bills G."/>
            <person name="Bluhm B."/>
            <person name="Cannon C."/>
            <person name="Castanera R."/>
            <person name="Culley D."/>
            <person name="Daum C."/>
            <person name="Ezra D."/>
            <person name="Gonzalez J."/>
            <person name="Henrissat B."/>
            <person name="Kuo A."/>
            <person name="Liang C."/>
            <person name="Lipzen A."/>
            <person name="Lutzoni F."/>
            <person name="Magnuson J."/>
            <person name="Mondo S."/>
            <person name="Nolan M."/>
            <person name="Ohm R."/>
            <person name="Pangilinan J."/>
            <person name="Park H.-J."/>
            <person name="Ramirez L."/>
            <person name="Alfaro M."/>
            <person name="Sun H."/>
            <person name="Tritt A."/>
            <person name="Yoshinaga Y."/>
            <person name="Zwiers L.-H."/>
            <person name="Turgeon B."/>
            <person name="Goodwin S."/>
            <person name="Spatafora J."/>
            <person name="Crous P."/>
            <person name="Grigoriev I."/>
        </authorList>
    </citation>
    <scope>NUCLEOTIDE SEQUENCE</scope>
    <source>
        <strain evidence="9">CBS 260.36</strain>
    </source>
</reference>
<dbReference type="InterPro" id="IPR022357">
    <property type="entry name" value="MIP_CS"/>
</dbReference>
<keyword evidence="4" id="KW-0677">Repeat</keyword>
<dbReference type="PANTHER" id="PTHR45665">
    <property type="entry name" value="AQUAPORIN-8"/>
    <property type="match status" value="1"/>
</dbReference>
<evidence type="ECO:0000256" key="6">
    <source>
        <dbReference type="ARBA" id="ARBA00023136"/>
    </source>
</evidence>
<keyword evidence="5 8" id="KW-1133">Transmembrane helix</keyword>
<keyword evidence="6 8" id="KW-0472">Membrane</keyword>
<evidence type="ECO:0000256" key="5">
    <source>
        <dbReference type="ARBA" id="ARBA00022989"/>
    </source>
</evidence>
<dbReference type="GO" id="GO:0019755">
    <property type="term" value="P:one-carbon compound transport"/>
    <property type="evidence" value="ECO:0007669"/>
    <property type="project" value="UniProtKB-ARBA"/>
</dbReference>
<keyword evidence="3 7" id="KW-0812">Transmembrane</keyword>
<evidence type="ECO:0000256" key="2">
    <source>
        <dbReference type="ARBA" id="ARBA00022448"/>
    </source>
</evidence>
<evidence type="ECO:0000256" key="8">
    <source>
        <dbReference type="SAM" id="Phobius"/>
    </source>
</evidence>
<dbReference type="GO" id="GO:0016020">
    <property type="term" value="C:membrane"/>
    <property type="evidence" value="ECO:0007669"/>
    <property type="project" value="InterPro"/>
</dbReference>
<feature type="transmembrane region" description="Helical" evidence="8">
    <location>
        <begin position="157"/>
        <end position="176"/>
    </location>
</feature>
<feature type="transmembrane region" description="Helical" evidence="8">
    <location>
        <begin position="34"/>
        <end position="54"/>
    </location>
</feature>
<sequence length="207" mass="22592">MLFTFVSVWASISPPTIPEPGDARFGYFDNAAYIGPLTSALSNTILLALFILTFGTTTGAHFNPTVTVATFCARLCTLPRMILYVAFQMAGASLGGLLVRAGYGTRQFKTGGCWLFPEEVEIMDAFAIEVTTCTLFLFLIFGVGLDPRQQQVIPRSLSPFLVGMTLGILGWVTGYSRYGYGGVSLNPARCFGTYVGSAFPAWHWIHW</sequence>
<gene>
    <name evidence="9" type="ORF">K461DRAFT_281527</name>
</gene>
<dbReference type="InterPro" id="IPR023271">
    <property type="entry name" value="Aquaporin-like"/>
</dbReference>
<dbReference type="GO" id="GO:0015250">
    <property type="term" value="F:water channel activity"/>
    <property type="evidence" value="ECO:0007669"/>
    <property type="project" value="UniProtKB-ARBA"/>
</dbReference>
<dbReference type="EMBL" id="ML996091">
    <property type="protein sequence ID" value="KAF2149172.1"/>
    <property type="molecule type" value="Genomic_DNA"/>
</dbReference>
<feature type="transmembrane region" description="Helical" evidence="8">
    <location>
        <begin position="123"/>
        <end position="145"/>
    </location>
</feature>